<evidence type="ECO:0000256" key="1">
    <source>
        <dbReference type="ARBA" id="ARBA00022676"/>
    </source>
</evidence>
<comment type="caution">
    <text evidence="5">The sequence shown here is derived from an EMBL/GenBank/DDBJ whole genome shotgun (WGS) entry which is preliminary data.</text>
</comment>
<evidence type="ECO:0000256" key="3">
    <source>
        <dbReference type="ARBA" id="ARBA00023180"/>
    </source>
</evidence>
<dbReference type="InterPro" id="IPR049625">
    <property type="entry name" value="Glyco_transf_61_cat"/>
</dbReference>
<evidence type="ECO:0000256" key="2">
    <source>
        <dbReference type="ARBA" id="ARBA00022679"/>
    </source>
</evidence>
<accession>A0ABW4X1T6</accession>
<dbReference type="InterPro" id="IPR007657">
    <property type="entry name" value="Glycosyltransferase_61"/>
</dbReference>
<feature type="domain" description="Glycosyltransferase 61 catalytic" evidence="4">
    <location>
        <begin position="171"/>
        <end position="346"/>
    </location>
</feature>
<keyword evidence="6" id="KW-1185">Reference proteome</keyword>
<keyword evidence="2" id="KW-0808">Transferase</keyword>
<dbReference type="Proteomes" id="UP001597369">
    <property type="component" value="Unassembled WGS sequence"/>
</dbReference>
<dbReference type="Pfam" id="PF04577">
    <property type="entry name" value="Glyco_transf_61"/>
    <property type="match status" value="1"/>
</dbReference>
<protein>
    <submittedName>
        <fullName evidence="5">Glycosyltransferase family 61 protein</fullName>
    </submittedName>
</protein>
<gene>
    <name evidence="5" type="ORF">ACFSKU_18785</name>
</gene>
<dbReference type="EMBL" id="JBHUHV010000058">
    <property type="protein sequence ID" value="MFD2068943.1"/>
    <property type="molecule type" value="Genomic_DNA"/>
</dbReference>
<evidence type="ECO:0000313" key="6">
    <source>
        <dbReference type="Proteomes" id="UP001597369"/>
    </source>
</evidence>
<keyword evidence="1" id="KW-0328">Glycosyltransferase</keyword>
<reference evidence="6" key="1">
    <citation type="journal article" date="2019" name="Int. J. Syst. Evol. Microbiol.">
        <title>The Global Catalogue of Microorganisms (GCM) 10K type strain sequencing project: providing services to taxonomists for standard genome sequencing and annotation.</title>
        <authorList>
            <consortium name="The Broad Institute Genomics Platform"/>
            <consortium name="The Broad Institute Genome Sequencing Center for Infectious Disease"/>
            <person name="Wu L."/>
            <person name="Ma J."/>
        </authorList>
    </citation>
    <scope>NUCLEOTIDE SEQUENCE [LARGE SCALE GENOMIC DNA]</scope>
    <source>
        <strain evidence="6">JCM 16545</strain>
    </source>
</reference>
<organism evidence="5 6">
    <name type="scientific">Pontibacter silvestris</name>
    <dbReference type="NCBI Taxonomy" id="2305183"/>
    <lineage>
        <taxon>Bacteria</taxon>
        <taxon>Pseudomonadati</taxon>
        <taxon>Bacteroidota</taxon>
        <taxon>Cytophagia</taxon>
        <taxon>Cytophagales</taxon>
        <taxon>Hymenobacteraceae</taxon>
        <taxon>Pontibacter</taxon>
    </lineage>
</organism>
<dbReference type="PANTHER" id="PTHR20961">
    <property type="entry name" value="GLYCOSYLTRANSFERASE"/>
    <property type="match status" value="1"/>
</dbReference>
<evidence type="ECO:0000313" key="5">
    <source>
        <dbReference type="EMBL" id="MFD2068943.1"/>
    </source>
</evidence>
<name>A0ABW4X1T6_9BACT</name>
<sequence>MINKNLLKLKRKVKDVIRRTIRHNYHLKPCGFYRTSKEYIDNTYFKESVYTEITPEETTYLPLPEELFNTLNDYANPDAKSNSRKNTLVSKTKNTMLSLPKGRLYTNNIDCIAVIGPDNKLIADVSFQFSEVRVTEPYENKVFELSYFDKPTYYPGIAFSMLSGGGAAVNYAHWFVDAFPRLHLLKESGLFDKVNWFIVPAYKYDYHIDSLKMLGIEADKIVVADNYTHLQADTLIVTSHPRGLRNVTAPKWITDFHRNTFLPAKGKSNKSAKRIYISRQDSSLRKVTNEEEVIEMLSKYGFETYVLSKLSFQEKIDLFSSADVIVATMGAGSFNYAFANKETTIIEMFSQSFVQHLYYSLAHAAGVTYHPIIFKAEKVAQRFKDGHVDDITVDIKELERLVHRVITQESAKEEPNLLNTI</sequence>
<evidence type="ECO:0000259" key="4">
    <source>
        <dbReference type="Pfam" id="PF04577"/>
    </source>
</evidence>
<keyword evidence="3" id="KW-0325">Glycoprotein</keyword>
<dbReference type="RefSeq" id="WP_229957641.1">
    <property type="nucleotide sequence ID" value="NZ_JAJJWI010000001.1"/>
</dbReference>
<proteinExistence type="predicted"/>